<gene>
    <name evidence="2" type="ORF">NCTC11632_00842</name>
</gene>
<feature type="domain" description="DUF3825" evidence="1">
    <location>
        <begin position="147"/>
        <end position="396"/>
    </location>
</feature>
<evidence type="ECO:0000313" key="3">
    <source>
        <dbReference type="Proteomes" id="UP000254156"/>
    </source>
</evidence>
<organism evidence="2 3">
    <name type="scientific">Porphyromonas macacae</name>
    <dbReference type="NCBI Taxonomy" id="28115"/>
    <lineage>
        <taxon>Bacteria</taxon>
        <taxon>Pseudomonadati</taxon>
        <taxon>Bacteroidota</taxon>
        <taxon>Bacteroidia</taxon>
        <taxon>Bacteroidales</taxon>
        <taxon>Porphyromonadaceae</taxon>
        <taxon>Porphyromonas</taxon>
    </lineage>
</organism>
<evidence type="ECO:0000313" key="2">
    <source>
        <dbReference type="EMBL" id="SUB88768.1"/>
    </source>
</evidence>
<protein>
    <submittedName>
        <fullName evidence="2">Domain of uncharacterized function (DUF3825)</fullName>
    </submittedName>
</protein>
<accession>A0A379E7T4</accession>
<name>A0A379E7T4_9PORP</name>
<dbReference type="EMBL" id="UGTF01000002">
    <property type="protein sequence ID" value="SUB88768.1"/>
    <property type="molecule type" value="Genomic_DNA"/>
</dbReference>
<evidence type="ECO:0000259" key="1">
    <source>
        <dbReference type="Pfam" id="PF12873"/>
    </source>
</evidence>
<dbReference type="InterPro" id="IPR024437">
    <property type="entry name" value="DUF3825"/>
</dbReference>
<dbReference type="RefSeq" id="WP_025003958.1">
    <property type="nucleotide sequence ID" value="NZ_UGTF01000002.1"/>
</dbReference>
<dbReference type="Proteomes" id="UP000254156">
    <property type="component" value="Unassembled WGS sequence"/>
</dbReference>
<proteinExistence type="predicted"/>
<sequence length="402" mass="46800">MASQTKNGIVGLGFIKNIKTFISELQILLAGTSQTADQSTLDKAVDEQIKNNTIQYLNKFGYPNDKDSSVLTKENAIYIVFNTSYKTVDGKDIIGWFYRQRIDQKFNGVDFGTQKTLKEDVKDKTLFRMGDFSFEKFKDGRTFLEDLANNTIPEKWTYHNHKSGIPHPILKAYIENIFLKLKTEPGKILIDDDKKYMIFNSNLLDKYFHEIFIISEVLVDDDETTYKNPFRLKSLTNLIELGFKVNGNQIKNFEPLPKKPSFFADINEVIFQTNWIIDRSFEKFEHIIEERKDRFPNDYQTKKNDELARALDNAINYAVAIAQRNYKFIVPQYRPQDNKIQLLMPIYLSGSFTEKPDFALILDPDPTNQIYLPQTILPLDAAYQNARLIAKPDEYWLNPDKI</sequence>
<dbReference type="AlphaFoldDB" id="A0A379E7T4"/>
<dbReference type="Pfam" id="PF12873">
    <property type="entry name" value="DUF3825"/>
    <property type="match status" value="1"/>
</dbReference>
<reference evidence="2 3" key="1">
    <citation type="submission" date="2018-06" db="EMBL/GenBank/DDBJ databases">
        <authorList>
            <consortium name="Pathogen Informatics"/>
            <person name="Doyle S."/>
        </authorList>
    </citation>
    <scope>NUCLEOTIDE SEQUENCE [LARGE SCALE GENOMIC DNA]</scope>
    <source>
        <strain evidence="2 3">NCTC11632</strain>
    </source>
</reference>